<proteinExistence type="predicted"/>
<protein>
    <submittedName>
        <fullName evidence="1">Vancomycin resistance protein</fullName>
    </submittedName>
</protein>
<dbReference type="OrthoDB" id="9813301at2"/>
<evidence type="ECO:0000313" key="1">
    <source>
        <dbReference type="EMBL" id="RTE07122.1"/>
    </source>
</evidence>
<keyword evidence="2" id="KW-1185">Reference proteome</keyword>
<gene>
    <name evidence="1" type="ORF">EJQ19_21440</name>
</gene>
<comment type="caution">
    <text evidence="1">The sequence shown here is derived from an EMBL/GenBank/DDBJ whole genome shotgun (WGS) entry which is preliminary data.</text>
</comment>
<evidence type="ECO:0000313" key="2">
    <source>
        <dbReference type="Proteomes" id="UP000276128"/>
    </source>
</evidence>
<dbReference type="InterPro" id="IPR052913">
    <property type="entry name" value="Glycopeptide_resist_protein"/>
</dbReference>
<dbReference type="EMBL" id="RXHU01000066">
    <property type="protein sequence ID" value="RTE07122.1"/>
    <property type="molecule type" value="Genomic_DNA"/>
</dbReference>
<dbReference type="InterPro" id="IPR007391">
    <property type="entry name" value="Vancomycin_resist_VanW"/>
</dbReference>
<dbReference type="PANTHER" id="PTHR35788:SF1">
    <property type="entry name" value="EXPORTED PROTEIN"/>
    <property type="match status" value="1"/>
</dbReference>
<reference evidence="1 2" key="1">
    <citation type="submission" date="2018-12" db="EMBL/GenBank/DDBJ databases">
        <title>Bacillus ochoae sp. nov., Paenibacillus whitsoniae sp. nov., Paenibacillus spiritus sp. nov. Isolated from the Mars Exploration Rover during spacecraft assembly.</title>
        <authorList>
            <person name="Seuylemezian A."/>
            <person name="Vaishampayan P."/>
        </authorList>
    </citation>
    <scope>NUCLEOTIDE SEQUENCE [LARGE SCALE GENOMIC DNA]</scope>
    <source>
        <strain evidence="1 2">MER 54</strain>
    </source>
</reference>
<dbReference type="Proteomes" id="UP000276128">
    <property type="component" value="Unassembled WGS sequence"/>
</dbReference>
<dbReference type="AlphaFoldDB" id="A0A430J9D4"/>
<dbReference type="PANTHER" id="PTHR35788">
    <property type="entry name" value="EXPORTED PROTEIN-RELATED"/>
    <property type="match status" value="1"/>
</dbReference>
<accession>A0A430J9D4</accession>
<dbReference type="Pfam" id="PF04294">
    <property type="entry name" value="VanW"/>
    <property type="match status" value="1"/>
</dbReference>
<organism evidence="1 2">
    <name type="scientific">Paenibacillus whitsoniae</name>
    <dbReference type="NCBI Taxonomy" id="2496558"/>
    <lineage>
        <taxon>Bacteria</taxon>
        <taxon>Bacillati</taxon>
        <taxon>Bacillota</taxon>
        <taxon>Bacilli</taxon>
        <taxon>Bacillales</taxon>
        <taxon>Paenibacillaceae</taxon>
        <taxon>Paenibacillus</taxon>
    </lineage>
</organism>
<sequence length="277" mass="32446">MKKIILSYFPFLYKVRVQQLIWKRRLLNLNPKVRYAYRKEAAAFPFVCKKHKSILRRVLANSDPILQENKIQNLKIALAHVDGIVIHPGETFSFWQLIGKPTKAKGYIEGLMLSHGEVRTGTGGGLCQLANMLFWLSLHSPLEIKERHHHSFDIFPDDRRVIPFGTGTSVFYNYVDLQFYNGTNDSFQFHIRVTEEFLEGAIRSSRELDVQYNIEERHHQFYEKANTWYRKNEIWRIATAKQDPASVKEELMIRNNSEVKYMKSQGGPSRHEENISC</sequence>
<name>A0A430J9D4_9BACL</name>